<accession>A0AAP5I4M1</accession>
<comment type="caution">
    <text evidence="1">The sequence shown here is derived from an EMBL/GenBank/DDBJ whole genome shotgun (WGS) entry which is preliminary data.</text>
</comment>
<gene>
    <name evidence="1" type="ORF">G7B40_003520</name>
</gene>
<reference evidence="2" key="1">
    <citation type="journal article" date="2021" name="Science">
        <title>Hunting the eagle killer: A cyanobacterial neurotoxin causes vacuolar myelinopathy.</title>
        <authorList>
            <person name="Breinlinger S."/>
            <person name="Phillips T.J."/>
            <person name="Haram B.N."/>
            <person name="Mares J."/>
            <person name="Martinez Yerena J.A."/>
            <person name="Hrouzek P."/>
            <person name="Sobotka R."/>
            <person name="Henderson W.M."/>
            <person name="Schmieder P."/>
            <person name="Williams S.M."/>
            <person name="Lauderdale J.D."/>
            <person name="Wilde H.D."/>
            <person name="Gerrin W."/>
            <person name="Kust A."/>
            <person name="Washington J.W."/>
            <person name="Wagner C."/>
            <person name="Geier B."/>
            <person name="Liebeke M."/>
            <person name="Enke H."/>
            <person name="Niedermeyer T.H.J."/>
            <person name="Wilde S.B."/>
        </authorList>
    </citation>
    <scope>NUCLEOTIDE SEQUENCE [LARGE SCALE GENOMIC DNA]</scope>
    <source>
        <strain evidence="2">Thurmond2011</strain>
    </source>
</reference>
<dbReference type="EMBL" id="JAALHA020000001">
    <property type="protein sequence ID" value="MDR9893652.1"/>
    <property type="molecule type" value="Genomic_DNA"/>
</dbReference>
<evidence type="ECO:0000313" key="2">
    <source>
        <dbReference type="Proteomes" id="UP000667802"/>
    </source>
</evidence>
<protein>
    <submittedName>
        <fullName evidence="1">Uncharacterized protein</fullName>
    </submittedName>
</protein>
<dbReference type="Proteomes" id="UP000667802">
    <property type="component" value="Unassembled WGS sequence"/>
</dbReference>
<sequence>MNLSIKLLLSTYRIGDVPQGTFERSALRDRLIYKRMYRNLKEDITPVEAQRWGEVIY</sequence>
<evidence type="ECO:0000313" key="1">
    <source>
        <dbReference type="EMBL" id="MDR9893652.1"/>
    </source>
</evidence>
<proteinExistence type="predicted"/>
<organism evidence="1 2">
    <name type="scientific">Aetokthonos hydrillicola Thurmond2011</name>
    <dbReference type="NCBI Taxonomy" id="2712845"/>
    <lineage>
        <taxon>Bacteria</taxon>
        <taxon>Bacillati</taxon>
        <taxon>Cyanobacteriota</taxon>
        <taxon>Cyanophyceae</taxon>
        <taxon>Nostocales</taxon>
        <taxon>Hapalosiphonaceae</taxon>
        <taxon>Aetokthonos</taxon>
    </lineage>
</organism>
<name>A0AAP5I4M1_9CYAN</name>
<keyword evidence="2" id="KW-1185">Reference proteome</keyword>
<dbReference type="AlphaFoldDB" id="A0AAP5I4M1"/>